<dbReference type="Proteomes" id="UP000437709">
    <property type="component" value="Unassembled WGS sequence"/>
</dbReference>
<feature type="compositionally biased region" description="Basic residues" evidence="1">
    <location>
        <begin position="694"/>
        <end position="711"/>
    </location>
</feature>
<dbReference type="EMBL" id="WHPC01000022">
    <property type="protein sequence ID" value="MPV36948.1"/>
    <property type="molecule type" value="Genomic_DNA"/>
</dbReference>
<proteinExistence type="predicted"/>
<accession>A0A6N7EIV5</accession>
<evidence type="ECO:0000313" key="3">
    <source>
        <dbReference type="Proteomes" id="UP000437709"/>
    </source>
</evidence>
<evidence type="ECO:0000313" key="2">
    <source>
        <dbReference type="EMBL" id="MPV36948.1"/>
    </source>
</evidence>
<feature type="region of interest" description="Disordered" evidence="1">
    <location>
        <begin position="482"/>
        <end position="512"/>
    </location>
</feature>
<gene>
    <name evidence="2" type="ORF">GB881_07755</name>
</gene>
<comment type="caution">
    <text evidence="2">The sequence shown here is derived from an EMBL/GenBank/DDBJ whole genome shotgun (WGS) entry which is preliminary data.</text>
</comment>
<keyword evidence="3" id="KW-1185">Reference proteome</keyword>
<evidence type="ECO:0000256" key="1">
    <source>
        <dbReference type="SAM" id="MobiDB-lite"/>
    </source>
</evidence>
<sequence>MTTAEVDPLTLIAARMRGNEVWVRNTSYPDMVARTVRQLFSDSQVQALLRAELGFDANEAILVLDSCHDLQVEKLNLRMQRMVSSIDRASASGTPDAPKRTALEEARRQWAAAWDAEAHEVTVAAADLAAHCDLPEGTVTSVLNHFRLDVGQWSPRQVIDEFVSGNNPLRTNPVIHHSDGRVMLVHNAHNLVAVRESLEQHLKGTARWEIYQKMRGNLLESRTQDAMQRVFPGAESWHGFEYYVPATAEESHADPSSYTKRVEGDHLIVQDDVAVIVEDKAVAVSPLARAGDTRRLRGDLTGILKRASEQAGRLEERIEQDGGMRLHKGDWLDLSHVREIHTIAVSLDDLAAASTTTADLVNAGLLDSNHIPWTVSLHDLELITELIEAPAEFLLYLRRRRHPDVTTMFTAADELDLFLYFFEAGLYVEPNPHKIREIYNFLPPPTAAEKRRFQEQVPVFLTSRTDPLDAWHYSRLAARTGTPHEVASRVGAHQQVPGKDEDAGPTKSVSGEVTEKIQTATPKPRMTLSPLQSLIEALHARHDFAWQSIGATLLSSASSAQAAMARLPFQLLAEPRDDGRGRSAAIPFASSEGDGWLLVWMTRPVGQDSDNFERESRDYLRAKKYQMRLTRGAVFVYDEGSRQVDDVYYDGYVGELEPRLHHELSRLRPVDSLEKMSVLAAKRRSSNASASQHNHTRAKKRRGKSKTRKRR</sequence>
<dbReference type="AlphaFoldDB" id="A0A6N7EIV5"/>
<name>A0A6N7EIV5_9MICO</name>
<feature type="region of interest" description="Disordered" evidence="1">
    <location>
        <begin position="680"/>
        <end position="711"/>
    </location>
</feature>
<organism evidence="2 3">
    <name type="scientific">Georgenia subflava</name>
    <dbReference type="NCBI Taxonomy" id="1622177"/>
    <lineage>
        <taxon>Bacteria</taxon>
        <taxon>Bacillati</taxon>
        <taxon>Actinomycetota</taxon>
        <taxon>Actinomycetes</taxon>
        <taxon>Micrococcales</taxon>
        <taxon>Bogoriellaceae</taxon>
        <taxon>Georgenia</taxon>
    </lineage>
</organism>
<protein>
    <submittedName>
        <fullName evidence="2">Preprotein translocase subunit SecA</fullName>
    </submittedName>
</protein>
<reference evidence="2 3" key="1">
    <citation type="submission" date="2019-10" db="EMBL/GenBank/DDBJ databases">
        <title>Georgenia wutianyii sp. nov. and Georgenia yuyongxinii sp. nov. isolated from plateau pika (Ochotona curzoniae) in the Qinghai-Tibet plateau of China.</title>
        <authorList>
            <person name="Tian Z."/>
        </authorList>
    </citation>
    <scope>NUCLEOTIDE SEQUENCE [LARGE SCALE GENOMIC DNA]</scope>
    <source>
        <strain evidence="2 3">JCM 19765</strain>
    </source>
</reference>
<dbReference type="RefSeq" id="WP_152196760.1">
    <property type="nucleotide sequence ID" value="NZ_VUKD01000008.1"/>
</dbReference>
<dbReference type="OrthoDB" id="5177790at2"/>